<dbReference type="Ensembl" id="ENSCPRT00005009002.1">
    <property type="protein sequence ID" value="ENSCPRP00005007679.1"/>
    <property type="gene ID" value="ENSCPRG00005005442.1"/>
</dbReference>
<dbReference type="GO" id="GO:0071283">
    <property type="term" value="P:cellular response to iron(III) ion"/>
    <property type="evidence" value="ECO:0007669"/>
    <property type="project" value="Ensembl"/>
</dbReference>
<dbReference type="GO" id="GO:0033077">
    <property type="term" value="P:T cell differentiation in thymus"/>
    <property type="evidence" value="ECO:0007669"/>
    <property type="project" value="Ensembl"/>
</dbReference>
<dbReference type="PANTHER" id="PTHR19944:SF62">
    <property type="entry name" value="BETA-2-MICROGLOBULIN"/>
    <property type="match status" value="1"/>
</dbReference>
<evidence type="ECO:0000256" key="5">
    <source>
        <dbReference type="ARBA" id="ARBA00022525"/>
    </source>
</evidence>
<dbReference type="KEGG" id="cpoo:109308824"/>
<dbReference type="GO" id="GO:0048260">
    <property type="term" value="P:positive regulation of receptor-mediated endocytosis"/>
    <property type="evidence" value="ECO:0007669"/>
    <property type="project" value="Ensembl"/>
</dbReference>
<sequence>MARAESFKMVLLLLVALVGLASMEATTKSPKVHIYTRNPPGSSEPNFLNCFVDGFHPPKIDIELLKNGKPMDGMVKSDLTFKDDWTFQLLVSAPFTNSKDIYSCRVNHISMQQPKDVKWEPDN</sequence>
<dbReference type="GO" id="GO:0002481">
    <property type="term" value="P:antigen processing and presentation of exogenous protein antigen via MHC class Ib, TAP-dependent"/>
    <property type="evidence" value="ECO:0007669"/>
    <property type="project" value="Ensembl"/>
</dbReference>
<gene>
    <name evidence="10" type="primary">B2M</name>
</gene>
<dbReference type="GO" id="GO:0050680">
    <property type="term" value="P:negative regulation of epithelial cell proliferation"/>
    <property type="evidence" value="ECO:0007669"/>
    <property type="project" value="Ensembl"/>
</dbReference>
<proteinExistence type="inferred from homology"/>
<organism evidence="10 11">
    <name type="scientific">Crocodylus porosus</name>
    <name type="common">Saltwater crocodile</name>
    <name type="synonym">Estuarine crocodile</name>
    <dbReference type="NCBI Taxonomy" id="8502"/>
    <lineage>
        <taxon>Eukaryota</taxon>
        <taxon>Metazoa</taxon>
        <taxon>Chordata</taxon>
        <taxon>Craniata</taxon>
        <taxon>Vertebrata</taxon>
        <taxon>Euteleostomi</taxon>
        <taxon>Archelosauria</taxon>
        <taxon>Archosauria</taxon>
        <taxon>Crocodylia</taxon>
        <taxon>Longirostres</taxon>
        <taxon>Crocodylidae</taxon>
        <taxon>Crocodylus</taxon>
    </lineage>
</organism>
<dbReference type="GO" id="GO:0005829">
    <property type="term" value="C:cytosol"/>
    <property type="evidence" value="ECO:0007669"/>
    <property type="project" value="Ensembl"/>
</dbReference>
<dbReference type="InterPro" id="IPR050160">
    <property type="entry name" value="MHC/Immunoglobulin"/>
</dbReference>
<dbReference type="RefSeq" id="XP_019388786.1">
    <property type="nucleotide sequence ID" value="XM_019533241.1"/>
</dbReference>
<dbReference type="GO" id="GO:0001913">
    <property type="term" value="P:T cell mediated cytotoxicity"/>
    <property type="evidence" value="ECO:0007669"/>
    <property type="project" value="Ensembl"/>
</dbReference>
<keyword evidence="8" id="KW-0732">Signal</keyword>
<dbReference type="GO" id="GO:0042824">
    <property type="term" value="C:MHC class I peptide loading complex"/>
    <property type="evidence" value="ECO:0007669"/>
    <property type="project" value="Ensembl"/>
</dbReference>
<dbReference type="OrthoDB" id="9949628at2759"/>
<dbReference type="InterPro" id="IPR007110">
    <property type="entry name" value="Ig-like_dom"/>
</dbReference>
<comment type="subcellular location">
    <subcellularLocation>
        <location evidence="1">Secreted</location>
    </subcellularLocation>
</comment>
<dbReference type="InterPro" id="IPR003597">
    <property type="entry name" value="Ig_C1-set"/>
</dbReference>
<comment type="similarity">
    <text evidence="2">Belongs to the beta-2-microglobulin family.</text>
</comment>
<dbReference type="GO" id="GO:2000774">
    <property type="term" value="P:positive regulation of cellular senescence"/>
    <property type="evidence" value="ECO:0007669"/>
    <property type="project" value="Ensembl"/>
</dbReference>
<dbReference type="CTD" id="567"/>
<evidence type="ECO:0000256" key="3">
    <source>
        <dbReference type="ARBA" id="ARBA00018767"/>
    </source>
</evidence>
<dbReference type="GO" id="GO:0002726">
    <property type="term" value="P:positive regulation of T cell cytokine production"/>
    <property type="evidence" value="ECO:0007669"/>
    <property type="project" value="Ensembl"/>
</dbReference>
<dbReference type="GO" id="GO:0006879">
    <property type="term" value="P:intracellular iron ion homeostasis"/>
    <property type="evidence" value="ECO:0007669"/>
    <property type="project" value="Ensembl"/>
</dbReference>
<dbReference type="GO" id="GO:0051289">
    <property type="term" value="P:protein homotetramerization"/>
    <property type="evidence" value="ECO:0007669"/>
    <property type="project" value="Ensembl"/>
</dbReference>
<dbReference type="GO" id="GO:0007611">
    <property type="term" value="P:learning or memory"/>
    <property type="evidence" value="ECO:0007669"/>
    <property type="project" value="Ensembl"/>
</dbReference>
<dbReference type="GO" id="GO:0005794">
    <property type="term" value="C:Golgi apparatus"/>
    <property type="evidence" value="ECO:0007669"/>
    <property type="project" value="Ensembl"/>
</dbReference>
<dbReference type="GO" id="GO:0002502">
    <property type="term" value="P:peptide antigen assembly with MHC class I protein complex"/>
    <property type="evidence" value="ECO:0007669"/>
    <property type="project" value="Ensembl"/>
</dbReference>
<keyword evidence="4" id="KW-0490">MHC I</keyword>
<dbReference type="AlphaFoldDB" id="A0A7M4ECA9"/>
<dbReference type="SMART" id="SM00407">
    <property type="entry name" value="IGc1"/>
    <property type="match status" value="1"/>
</dbReference>
<dbReference type="PROSITE" id="PS50835">
    <property type="entry name" value="IG_LIKE"/>
    <property type="match status" value="1"/>
</dbReference>
<dbReference type="SUPFAM" id="SSF48726">
    <property type="entry name" value="Immunoglobulin"/>
    <property type="match status" value="1"/>
</dbReference>
<evidence type="ECO:0000256" key="8">
    <source>
        <dbReference type="SAM" id="SignalP"/>
    </source>
</evidence>
<keyword evidence="6" id="KW-0391">Immunity</keyword>
<dbReference type="GO" id="GO:0019885">
    <property type="term" value="P:antigen processing and presentation of endogenous peptide antigen via MHC class I"/>
    <property type="evidence" value="ECO:0007669"/>
    <property type="project" value="Ensembl"/>
</dbReference>
<evidence type="ECO:0000259" key="9">
    <source>
        <dbReference type="PROSITE" id="PS50835"/>
    </source>
</evidence>
<dbReference type="GO" id="GO:0050768">
    <property type="term" value="P:negative regulation of neurogenesis"/>
    <property type="evidence" value="ECO:0007669"/>
    <property type="project" value="Ensembl"/>
</dbReference>
<dbReference type="OMA" id="EDVFSCR"/>
<dbReference type="PANTHER" id="PTHR19944">
    <property type="entry name" value="MHC CLASS II-RELATED"/>
    <property type="match status" value="1"/>
</dbReference>
<dbReference type="InterPro" id="IPR036179">
    <property type="entry name" value="Ig-like_dom_sf"/>
</dbReference>
<dbReference type="Gene3D" id="2.60.40.10">
    <property type="entry name" value="Immunoglobulins"/>
    <property type="match status" value="1"/>
</dbReference>
<dbReference type="GO" id="GO:0034757">
    <property type="term" value="P:negative regulation of iron ion transport"/>
    <property type="evidence" value="ECO:0007669"/>
    <property type="project" value="Ensembl"/>
</dbReference>
<dbReference type="InterPro" id="IPR003006">
    <property type="entry name" value="Ig/MHC_CS"/>
</dbReference>
<dbReference type="GO" id="GO:0045646">
    <property type="term" value="P:regulation of erythrocyte differentiation"/>
    <property type="evidence" value="ECO:0007669"/>
    <property type="project" value="Ensembl"/>
</dbReference>
<dbReference type="GO" id="GO:0001916">
    <property type="term" value="P:positive regulation of T cell mediated cytotoxicity"/>
    <property type="evidence" value="ECO:0007669"/>
    <property type="project" value="Ensembl"/>
</dbReference>
<keyword evidence="11" id="KW-1185">Reference proteome</keyword>
<dbReference type="PROSITE" id="PS00290">
    <property type="entry name" value="IG_MHC"/>
    <property type="match status" value="1"/>
</dbReference>
<evidence type="ECO:0000256" key="6">
    <source>
        <dbReference type="ARBA" id="ARBA00022859"/>
    </source>
</evidence>
<reference evidence="10" key="2">
    <citation type="submission" date="2025-09" db="UniProtKB">
        <authorList>
            <consortium name="Ensembl"/>
        </authorList>
    </citation>
    <scope>IDENTIFICATION</scope>
</reference>
<dbReference type="InterPro" id="IPR013783">
    <property type="entry name" value="Ig-like_fold"/>
</dbReference>
<dbReference type="GeneID" id="109308824"/>
<dbReference type="GeneTree" id="ENSGT00690000102227"/>
<dbReference type="GO" id="GO:1990712">
    <property type="term" value="C:HFE-transferrin receptor complex"/>
    <property type="evidence" value="ECO:0007669"/>
    <property type="project" value="Ensembl"/>
</dbReference>
<dbReference type="FunFam" id="2.60.40.10:FF:001005">
    <property type="entry name" value="Beta-2-microglobulin"/>
    <property type="match status" value="1"/>
</dbReference>
<evidence type="ECO:0000256" key="4">
    <source>
        <dbReference type="ARBA" id="ARBA00022451"/>
    </source>
</evidence>
<dbReference type="GO" id="GO:1990000">
    <property type="term" value="P:amyloid fibril formation"/>
    <property type="evidence" value="ECO:0007669"/>
    <property type="project" value="Ensembl"/>
</dbReference>
<dbReference type="GO" id="GO:0042026">
    <property type="term" value="P:protein refolding"/>
    <property type="evidence" value="ECO:0007669"/>
    <property type="project" value="Ensembl"/>
</dbReference>
<dbReference type="GO" id="GO:0010977">
    <property type="term" value="P:negative regulation of neuron projection development"/>
    <property type="evidence" value="ECO:0007669"/>
    <property type="project" value="Ensembl"/>
</dbReference>
<feature type="domain" description="Ig-like" evidence="9">
    <location>
        <begin position="30"/>
        <end position="118"/>
    </location>
</feature>
<dbReference type="Proteomes" id="UP000594220">
    <property type="component" value="Unplaced"/>
</dbReference>
<dbReference type="Pfam" id="PF07654">
    <property type="entry name" value="C1-set"/>
    <property type="match status" value="1"/>
</dbReference>
<evidence type="ECO:0000256" key="2">
    <source>
        <dbReference type="ARBA" id="ARBA00009564"/>
    </source>
</evidence>
<evidence type="ECO:0000256" key="7">
    <source>
        <dbReference type="ARBA" id="ARBA00023319"/>
    </source>
</evidence>
<dbReference type="GO" id="GO:0005576">
    <property type="term" value="C:extracellular region"/>
    <property type="evidence" value="ECO:0007669"/>
    <property type="project" value="UniProtKB-SubCell"/>
</dbReference>
<dbReference type="GO" id="GO:0042612">
    <property type="term" value="C:MHC class I protein complex"/>
    <property type="evidence" value="ECO:0007669"/>
    <property type="project" value="UniProtKB-KW"/>
</dbReference>
<keyword evidence="7" id="KW-0393">Immunoglobulin domain</keyword>
<reference evidence="10" key="1">
    <citation type="submission" date="2025-08" db="UniProtKB">
        <authorList>
            <consortium name="Ensembl"/>
        </authorList>
    </citation>
    <scope>IDENTIFICATION</scope>
</reference>
<name>A0A7M4ECA9_CROPO</name>
<dbReference type="GO" id="GO:0071316">
    <property type="term" value="P:cellular response to nicotine"/>
    <property type="evidence" value="ECO:0007669"/>
    <property type="project" value="Ensembl"/>
</dbReference>
<feature type="chain" id="PRO_5029446165" description="Beta-2-microglobulin" evidence="8">
    <location>
        <begin position="24"/>
        <end position="123"/>
    </location>
</feature>
<feature type="signal peptide" evidence="8">
    <location>
        <begin position="1"/>
        <end position="23"/>
    </location>
</feature>
<dbReference type="GO" id="GO:0009897">
    <property type="term" value="C:external side of plasma membrane"/>
    <property type="evidence" value="ECO:0007669"/>
    <property type="project" value="Ensembl"/>
</dbReference>
<keyword evidence="5" id="KW-0964">Secreted</keyword>
<dbReference type="GO" id="GO:0042803">
    <property type="term" value="F:protein homodimerization activity"/>
    <property type="evidence" value="ECO:0007669"/>
    <property type="project" value="Ensembl"/>
</dbReference>
<dbReference type="GO" id="GO:2000978">
    <property type="term" value="P:negative regulation of forebrain neuron differentiation"/>
    <property type="evidence" value="ECO:0007669"/>
    <property type="project" value="Ensembl"/>
</dbReference>
<dbReference type="GO" id="GO:0005198">
    <property type="term" value="F:structural molecule activity"/>
    <property type="evidence" value="ECO:0007669"/>
    <property type="project" value="Ensembl"/>
</dbReference>
<evidence type="ECO:0000313" key="10">
    <source>
        <dbReference type="Ensembl" id="ENSCPRP00005007679.1"/>
    </source>
</evidence>
<dbReference type="GO" id="GO:0002237">
    <property type="term" value="P:response to molecule of bacterial origin"/>
    <property type="evidence" value="ECO:0007669"/>
    <property type="project" value="Ensembl"/>
</dbReference>
<evidence type="ECO:0000313" key="11">
    <source>
        <dbReference type="Proteomes" id="UP000594220"/>
    </source>
</evidence>
<evidence type="ECO:0000256" key="1">
    <source>
        <dbReference type="ARBA" id="ARBA00004613"/>
    </source>
</evidence>
<accession>A0A7M4ECA9</accession>
<dbReference type="GO" id="GO:0033572">
    <property type="term" value="P:transferrin transport"/>
    <property type="evidence" value="ECO:0007669"/>
    <property type="project" value="Ensembl"/>
</dbReference>
<dbReference type="GO" id="GO:0048261">
    <property type="term" value="P:negative regulation of receptor-mediated endocytosis"/>
    <property type="evidence" value="ECO:0007669"/>
    <property type="project" value="Ensembl"/>
</dbReference>
<dbReference type="GO" id="GO:0060586">
    <property type="term" value="P:multicellular organismal-level iron ion homeostasis"/>
    <property type="evidence" value="ECO:0007669"/>
    <property type="project" value="Ensembl"/>
</dbReference>
<dbReference type="GO" id="GO:0007608">
    <property type="term" value="P:sensory perception of smell"/>
    <property type="evidence" value="ECO:0007669"/>
    <property type="project" value="Ensembl"/>
</dbReference>
<protein>
    <recommendedName>
        <fullName evidence="3">Beta-2-microglobulin</fullName>
    </recommendedName>
</protein>